<dbReference type="InterPro" id="IPR020027">
    <property type="entry name" value="Pseudamin_synth-assoc_MeTrfase"/>
</dbReference>
<comment type="caution">
    <text evidence="2">The sequence shown here is derived from an EMBL/GenBank/DDBJ whole genome shotgun (WGS) entry which is preliminary data.</text>
</comment>
<dbReference type="EMBL" id="PPSW01000027">
    <property type="protein sequence ID" value="TLX45935.1"/>
    <property type="molecule type" value="Genomic_DNA"/>
</dbReference>
<keyword evidence="2" id="KW-0489">Methyltransferase</keyword>
<dbReference type="Gene3D" id="3.40.50.150">
    <property type="entry name" value="Vaccinia Virus protein VP39"/>
    <property type="match status" value="1"/>
</dbReference>
<dbReference type="Pfam" id="PF08242">
    <property type="entry name" value="Methyltransf_12"/>
    <property type="match status" value="1"/>
</dbReference>
<gene>
    <name evidence="2" type="ORF">C1E24_16785</name>
</gene>
<dbReference type="InterPro" id="IPR013217">
    <property type="entry name" value="Methyltransf_12"/>
</dbReference>
<dbReference type="GO" id="GO:0032259">
    <property type="term" value="P:methylation"/>
    <property type="evidence" value="ECO:0007669"/>
    <property type="project" value="UniProtKB-KW"/>
</dbReference>
<dbReference type="NCBIfam" id="TIGR03587">
    <property type="entry name" value="Pse_Me-ase"/>
    <property type="match status" value="1"/>
</dbReference>
<keyword evidence="2" id="KW-0808">Transferase</keyword>
<dbReference type="RefSeq" id="WP_138483420.1">
    <property type="nucleotide sequence ID" value="NZ_PPSW01000027.1"/>
</dbReference>
<organism evidence="2 3">
    <name type="scientific">Pseudoalteromonas phenolica</name>
    <dbReference type="NCBI Taxonomy" id="161398"/>
    <lineage>
        <taxon>Bacteria</taxon>
        <taxon>Pseudomonadati</taxon>
        <taxon>Pseudomonadota</taxon>
        <taxon>Gammaproteobacteria</taxon>
        <taxon>Alteromonadales</taxon>
        <taxon>Pseudoalteromonadaceae</taxon>
        <taxon>Pseudoalteromonas</taxon>
    </lineage>
</organism>
<evidence type="ECO:0000259" key="1">
    <source>
        <dbReference type="Pfam" id="PF08242"/>
    </source>
</evidence>
<dbReference type="GO" id="GO:0008168">
    <property type="term" value="F:methyltransferase activity"/>
    <property type="evidence" value="ECO:0007669"/>
    <property type="project" value="UniProtKB-KW"/>
</dbReference>
<evidence type="ECO:0000313" key="2">
    <source>
        <dbReference type="EMBL" id="TLX45935.1"/>
    </source>
</evidence>
<reference evidence="2 3" key="1">
    <citation type="submission" date="2018-01" db="EMBL/GenBank/DDBJ databases">
        <title>Co-occurrence of chitin degradation, pigmentation and bioactivity in marine Pseudoalteromonas.</title>
        <authorList>
            <person name="Paulsen S."/>
            <person name="Gram L."/>
            <person name="Machado H."/>
        </authorList>
    </citation>
    <scope>NUCLEOTIDE SEQUENCE [LARGE SCALE GENOMIC DNA]</scope>
    <source>
        <strain evidence="2 3">S3663</strain>
    </source>
</reference>
<dbReference type="OrthoDB" id="7184189at2"/>
<dbReference type="AlphaFoldDB" id="A0A5R9PZ35"/>
<dbReference type="SUPFAM" id="SSF53335">
    <property type="entry name" value="S-adenosyl-L-methionine-dependent methyltransferases"/>
    <property type="match status" value="1"/>
</dbReference>
<dbReference type="Proteomes" id="UP000309186">
    <property type="component" value="Unassembled WGS sequence"/>
</dbReference>
<accession>A0A5R9PZ35</accession>
<name>A0A5R9PZ35_9GAMM</name>
<protein>
    <submittedName>
        <fullName evidence="2">Pseudaminic acid biosynthesis-associated methylase</fullName>
    </submittedName>
</protein>
<feature type="domain" description="Methyltransferase type 12" evidence="1">
    <location>
        <begin position="50"/>
        <end position="134"/>
    </location>
</feature>
<sequence length="209" mass="23970">MSYKTEQESFWAGEFGKEYINRNNAEEAIATNIALFSNIFKSTNSISSVIEFGANIGINLQAIKQLLPSVDVSAVEINPEAVKLLKSKISPKKISHCSILDYNADKLFDLVLIKGVLIHLEPEELPNVYSKLYESADRYICIAEYYNPTPIEVPYRGFSKKLFKRDFAGEILDMYPDLELVDYGFVYHRDNNFKQDDLTWFLLEKKQSS</sequence>
<dbReference type="InterPro" id="IPR029063">
    <property type="entry name" value="SAM-dependent_MTases_sf"/>
</dbReference>
<proteinExistence type="predicted"/>
<evidence type="ECO:0000313" key="3">
    <source>
        <dbReference type="Proteomes" id="UP000309186"/>
    </source>
</evidence>